<dbReference type="GO" id="GO:0005975">
    <property type="term" value="P:carbohydrate metabolic process"/>
    <property type="evidence" value="ECO:0007669"/>
    <property type="project" value="InterPro"/>
</dbReference>
<dbReference type="Gene3D" id="3.40.50.1360">
    <property type="match status" value="1"/>
</dbReference>
<dbReference type="VEuPathDB" id="TrichDB:TVAG_365520"/>
<dbReference type="NCBIfam" id="NF002557">
    <property type="entry name" value="PRK02122.1"/>
    <property type="match status" value="1"/>
</dbReference>
<dbReference type="Pfam" id="PF01182">
    <property type="entry name" value="Glucosamine_iso"/>
    <property type="match status" value="1"/>
</dbReference>
<dbReference type="STRING" id="5722.A2DHJ6"/>
<dbReference type="InterPro" id="IPR052960">
    <property type="entry name" value="GlcN6P_deaminase-like"/>
</dbReference>
<dbReference type="Pfam" id="PF02585">
    <property type="entry name" value="PIG-L"/>
    <property type="match status" value="1"/>
</dbReference>
<dbReference type="GO" id="GO:0016853">
    <property type="term" value="F:isomerase activity"/>
    <property type="evidence" value="ECO:0007669"/>
    <property type="project" value="UniProtKB-KW"/>
</dbReference>
<dbReference type="SMR" id="A2DHJ6"/>
<dbReference type="KEGG" id="tva:5465577"/>
<evidence type="ECO:0000313" key="5">
    <source>
        <dbReference type="Proteomes" id="UP000001542"/>
    </source>
</evidence>
<dbReference type="SUPFAM" id="SSF102588">
    <property type="entry name" value="LmbE-like"/>
    <property type="match status" value="1"/>
</dbReference>
<organism evidence="4 5">
    <name type="scientific">Trichomonas vaginalis (strain ATCC PRA-98 / G3)</name>
    <dbReference type="NCBI Taxonomy" id="412133"/>
    <lineage>
        <taxon>Eukaryota</taxon>
        <taxon>Metamonada</taxon>
        <taxon>Parabasalia</taxon>
        <taxon>Trichomonadida</taxon>
        <taxon>Trichomonadidae</taxon>
        <taxon>Trichomonas</taxon>
    </lineage>
</organism>
<name>A2DHJ6_TRIV3</name>
<evidence type="ECO:0000256" key="1">
    <source>
        <dbReference type="ARBA" id="ARBA00005526"/>
    </source>
</evidence>
<protein>
    <submittedName>
        <fullName evidence="4">Glucosamine-6-phosphate isomerase family protein</fullName>
    </submittedName>
</protein>
<sequence length="660" mass="74942">MFVFLSYLCFSQSADKTTASGVAGEHVNNAAEGFYGKNLVNPLAYQRPGTFEIARNEKIHNVVFDNQLEGSKAIAREIASIIREKNAQGKKAVLGLATGSSPIKAYQELVRMHKEEGLSFKNVITFNLDEYYPMERENDQSYYYFMHYHLFNHIDIDEANVHIPDGRVDRAHVEEFCKQYDQMILDAGGLDFQLLGIGRTGHIGFNEPRSNINSGTRLLTLNHLTRSDAAPAFKGIKNVPKQAVTMGVHSVLGAKRIILMAWGYNKASVIKRAIEGEISTELPATYLQTHNNATIVMDTDAAVYLTRITQPWTVSDVEWTEDLKVKAIVWLAEKLHKPLLALTDDDYNNNGLAAIIADKSAYEVNNCVFAKIQSTITNTPTNGQKKKIIIFSPHPDDDVISMGGMFDRLVEQGNEVHVAYETSGNYAVADTEALRYCEVFKALGLTNDKKLDEMIHFLKTRKPTEKDSMDVRGLKTRIRKYESIGATRFLGVPDERVHHLNLPFYESGGEKKLPIGEADYKIIMDLIESVKPDLIFAAGDFADPHGTHKVCFDGVNESLHRLKNQPWMKDVTLWLYRGAWMEYNMEEIEMAIPMTQEQVMRKRKAIFFHQSQKDGAPFLGDDPREFWQRAEARNRATAERFRNLGFPKYQAIEAFRRYPF</sequence>
<dbReference type="AlphaFoldDB" id="A2DHJ6"/>
<dbReference type="PANTHER" id="PTHR42892">
    <property type="entry name" value="GLUCOSAMINE-6-PHOSPHATE DEAMINASE-LIKE PROTEIN BT_0258-RELATED"/>
    <property type="match status" value="1"/>
</dbReference>
<dbReference type="eggNOG" id="KOG3148">
    <property type="taxonomic scope" value="Eukaryota"/>
</dbReference>
<dbReference type="EMBL" id="DS113201">
    <property type="protein sequence ID" value="EAY20044.1"/>
    <property type="molecule type" value="Genomic_DNA"/>
</dbReference>
<comment type="similarity">
    <text evidence="2">Belongs to the PIGL family.</text>
</comment>
<dbReference type="CDD" id="cd01399">
    <property type="entry name" value="GlcN6P_deaminase"/>
    <property type="match status" value="1"/>
</dbReference>
<dbReference type="InterPro" id="IPR004547">
    <property type="entry name" value="Glucosamine6P_isomerase"/>
</dbReference>
<dbReference type="GO" id="GO:0004342">
    <property type="term" value="F:glucosamine-6-phosphate deaminase activity"/>
    <property type="evidence" value="ECO:0007669"/>
    <property type="project" value="InterPro"/>
</dbReference>
<keyword evidence="5" id="KW-1185">Reference proteome</keyword>
<dbReference type="VEuPathDB" id="TrichDB:TVAGG3_0302450"/>
<feature type="domain" description="Glucosamine/galactosamine-6-phosphate isomerase" evidence="3">
    <location>
        <begin position="71"/>
        <end position="294"/>
    </location>
</feature>
<dbReference type="RefSeq" id="XP_001581030.1">
    <property type="nucleotide sequence ID" value="XM_001580980.1"/>
</dbReference>
<comment type="similarity">
    <text evidence="1">Belongs to the glucosamine/galactosamine-6-phosphate isomerase family.</text>
</comment>
<dbReference type="Gene3D" id="3.40.50.10320">
    <property type="entry name" value="LmbE-like"/>
    <property type="match status" value="1"/>
</dbReference>
<proteinExistence type="inferred from homology"/>
<dbReference type="SUPFAM" id="SSF100950">
    <property type="entry name" value="NagB/RpiA/CoA transferase-like"/>
    <property type="match status" value="1"/>
</dbReference>
<accession>A2DHJ6</accession>
<dbReference type="InterPro" id="IPR037171">
    <property type="entry name" value="NagB/RpiA_transferase-like"/>
</dbReference>
<evidence type="ECO:0000256" key="2">
    <source>
        <dbReference type="ARBA" id="ARBA00006066"/>
    </source>
</evidence>
<dbReference type="InParanoid" id="A2DHJ6"/>
<dbReference type="InterPro" id="IPR006148">
    <property type="entry name" value="Glc/Gal-6P_isomerase"/>
</dbReference>
<gene>
    <name evidence="4" type="ORF">TVAG_365520</name>
</gene>
<dbReference type="PANTHER" id="PTHR42892:SF1">
    <property type="entry name" value="GLUCOSAMINE-6-PHOSPHATE ISOMERASE"/>
    <property type="match status" value="1"/>
</dbReference>
<dbReference type="OMA" id="THRVCLK"/>
<keyword evidence="4" id="KW-0413">Isomerase</keyword>
<dbReference type="InterPro" id="IPR003737">
    <property type="entry name" value="GlcNAc_PI_deacetylase-related"/>
</dbReference>
<dbReference type="InterPro" id="IPR024078">
    <property type="entry name" value="LmbE-like_dom_sf"/>
</dbReference>
<evidence type="ECO:0000313" key="4">
    <source>
        <dbReference type="EMBL" id="EAY20044.1"/>
    </source>
</evidence>
<reference evidence="4" key="2">
    <citation type="journal article" date="2007" name="Science">
        <title>Draft genome sequence of the sexually transmitted pathogen Trichomonas vaginalis.</title>
        <authorList>
            <person name="Carlton J.M."/>
            <person name="Hirt R.P."/>
            <person name="Silva J.C."/>
            <person name="Delcher A.L."/>
            <person name="Schatz M."/>
            <person name="Zhao Q."/>
            <person name="Wortman J.R."/>
            <person name="Bidwell S.L."/>
            <person name="Alsmark U.C.M."/>
            <person name="Besteiro S."/>
            <person name="Sicheritz-Ponten T."/>
            <person name="Noel C.J."/>
            <person name="Dacks J.B."/>
            <person name="Foster P.G."/>
            <person name="Simillion C."/>
            <person name="Van de Peer Y."/>
            <person name="Miranda-Saavedra D."/>
            <person name="Barton G.J."/>
            <person name="Westrop G.D."/>
            <person name="Mueller S."/>
            <person name="Dessi D."/>
            <person name="Fiori P.L."/>
            <person name="Ren Q."/>
            <person name="Paulsen I."/>
            <person name="Zhang H."/>
            <person name="Bastida-Corcuera F.D."/>
            <person name="Simoes-Barbosa A."/>
            <person name="Brown M.T."/>
            <person name="Hayes R.D."/>
            <person name="Mukherjee M."/>
            <person name="Okumura C.Y."/>
            <person name="Schneider R."/>
            <person name="Smith A.J."/>
            <person name="Vanacova S."/>
            <person name="Villalvazo M."/>
            <person name="Haas B.J."/>
            <person name="Pertea M."/>
            <person name="Feldblyum T.V."/>
            <person name="Utterback T.R."/>
            <person name="Shu C.L."/>
            <person name="Osoegawa K."/>
            <person name="de Jong P.J."/>
            <person name="Hrdy I."/>
            <person name="Horvathova L."/>
            <person name="Zubacova Z."/>
            <person name="Dolezal P."/>
            <person name="Malik S.B."/>
            <person name="Logsdon J.M. Jr."/>
            <person name="Henze K."/>
            <person name="Gupta A."/>
            <person name="Wang C.C."/>
            <person name="Dunne R.L."/>
            <person name="Upcroft J.A."/>
            <person name="Upcroft P."/>
            <person name="White O."/>
            <person name="Salzberg S.L."/>
            <person name="Tang P."/>
            <person name="Chiu C.-H."/>
            <person name="Lee Y.-S."/>
            <person name="Embley T.M."/>
            <person name="Coombs G.H."/>
            <person name="Mottram J.C."/>
            <person name="Tachezy J."/>
            <person name="Fraser-Liggett C.M."/>
            <person name="Johnson P.J."/>
        </authorList>
    </citation>
    <scope>NUCLEOTIDE SEQUENCE [LARGE SCALE GENOMIC DNA]</scope>
    <source>
        <strain evidence="4">G3</strain>
    </source>
</reference>
<dbReference type="NCBIfam" id="TIGR00502">
    <property type="entry name" value="nagB"/>
    <property type="match status" value="1"/>
</dbReference>
<reference evidence="4" key="1">
    <citation type="submission" date="2006-10" db="EMBL/GenBank/DDBJ databases">
        <authorList>
            <person name="Amadeo P."/>
            <person name="Zhao Q."/>
            <person name="Wortman J."/>
            <person name="Fraser-Liggett C."/>
            <person name="Carlton J."/>
        </authorList>
    </citation>
    <scope>NUCLEOTIDE SEQUENCE</scope>
    <source>
        <strain evidence="4">G3</strain>
    </source>
</reference>
<dbReference type="GO" id="GO:0006044">
    <property type="term" value="P:N-acetylglucosamine metabolic process"/>
    <property type="evidence" value="ECO:0007669"/>
    <property type="project" value="InterPro"/>
</dbReference>
<dbReference type="OrthoDB" id="10057450at2759"/>
<evidence type="ECO:0000259" key="3">
    <source>
        <dbReference type="Pfam" id="PF01182"/>
    </source>
</evidence>
<dbReference type="Proteomes" id="UP000001542">
    <property type="component" value="Unassembled WGS sequence"/>
</dbReference>